<dbReference type="AlphaFoldDB" id="A0A9C7Q138"/>
<evidence type="ECO:0000313" key="2">
    <source>
        <dbReference type="Proteomes" id="UP001061958"/>
    </source>
</evidence>
<dbReference type="Proteomes" id="UP001061958">
    <property type="component" value="Unassembled WGS sequence"/>
</dbReference>
<gene>
    <name evidence="1" type="ORF">GpartN1_g6137.t1</name>
</gene>
<comment type="caution">
    <text evidence="1">The sequence shown here is derived from an EMBL/GenBank/DDBJ whole genome shotgun (WGS) entry which is preliminary data.</text>
</comment>
<keyword evidence="2" id="KW-1185">Reference proteome</keyword>
<dbReference type="OrthoDB" id="166018at2759"/>
<protein>
    <submittedName>
        <fullName evidence="1">Uncharacterized protein</fullName>
    </submittedName>
</protein>
<accession>A0A9C7Q138</accession>
<name>A0A9C7Q138_9RHOD</name>
<reference evidence="1" key="1">
    <citation type="journal article" date="2022" name="Proc. Natl. Acad. Sci. U.S.A.">
        <title>Life cycle and functional genomics of the unicellular red alga Galdieria for elucidating algal and plant evolution and industrial use.</title>
        <authorList>
            <person name="Hirooka S."/>
            <person name="Itabashi T."/>
            <person name="Ichinose T.M."/>
            <person name="Onuma R."/>
            <person name="Fujiwara T."/>
            <person name="Yamashita S."/>
            <person name="Jong L.W."/>
            <person name="Tomita R."/>
            <person name="Iwane A.H."/>
            <person name="Miyagishima S.Y."/>
        </authorList>
    </citation>
    <scope>NUCLEOTIDE SEQUENCE</scope>
    <source>
        <strain evidence="1">NBRC 102759</strain>
    </source>
</reference>
<dbReference type="EMBL" id="BQMJ01000054">
    <property type="protein sequence ID" value="GJQ14346.1"/>
    <property type="molecule type" value="Genomic_DNA"/>
</dbReference>
<dbReference type="PANTHER" id="PTHR38899:SF1">
    <property type="entry name" value="PROTEIN KINASE"/>
    <property type="match status" value="1"/>
</dbReference>
<sequence>MDLAVTPILNNESDCSASTTTKNSVARTLEEPNDDVIDSFWDWHIFRRILHLGSGLFGFEVPGSTQDSMETQKRTENRKYKYRNAATKQDNNGQVECEEGYNSQHYATVTNTSVENRDGLEGNKVENEPTSVIPIQVAKSRGRRSFSLPTNVADLTKSNSTQSFWSFWKRKHRCLSCIKRIQGTEGIPKNLLSIAVTQDDEVVTTQMRKAAKAMNAEQTTPLDTLLQTSESNDVALVASEGETTDFGYLSTYSQRGITLFLLDWDDTLFASTFLSSFDSVELLSTEERDNLSKLELIVMIFLNALNARGHIAIVTNADAYWVEMTCQRFMPKVYSYMQEFQVLVVSARNLFGSDSRAPISSCPSDWKAAAFLKLMIYFFSSTATDKKEILQLSHGSSEDTEQTADIPGSIIKEGKPPLYMKYSLSRLCTHRSWTKAIHALDIFHRRRKKKEKQSSNIVISQVYTDNWKFEKAVLVDKDSFACHHIIVMGDACFEHNAVNTLRAQYPQAHFKFIQFISEPTMADLSQQLKSVYGALDEIGNFAGNLDVRLKPQ</sequence>
<proteinExistence type="predicted"/>
<evidence type="ECO:0000313" key="1">
    <source>
        <dbReference type="EMBL" id="GJQ14346.1"/>
    </source>
</evidence>
<organism evidence="1 2">
    <name type="scientific">Galdieria partita</name>
    <dbReference type="NCBI Taxonomy" id="83374"/>
    <lineage>
        <taxon>Eukaryota</taxon>
        <taxon>Rhodophyta</taxon>
        <taxon>Bangiophyceae</taxon>
        <taxon>Galdieriales</taxon>
        <taxon>Galdieriaceae</taxon>
        <taxon>Galdieria</taxon>
    </lineage>
</organism>
<reference evidence="1" key="2">
    <citation type="submission" date="2022-01" db="EMBL/GenBank/DDBJ databases">
        <authorList>
            <person name="Hirooka S."/>
            <person name="Miyagishima S.Y."/>
        </authorList>
    </citation>
    <scope>NUCLEOTIDE SEQUENCE</scope>
    <source>
        <strain evidence="1">NBRC 102759</strain>
    </source>
</reference>
<dbReference type="PANTHER" id="PTHR38899">
    <property type="entry name" value="DOMAIN OOKINETE PROTEIN, PUTATIVE-RELATED"/>
    <property type="match status" value="1"/>
</dbReference>